<dbReference type="AlphaFoldDB" id="A0A2I2FAG9"/>
<dbReference type="InterPro" id="IPR049892">
    <property type="entry name" value="AA9"/>
</dbReference>
<evidence type="ECO:0000256" key="1">
    <source>
        <dbReference type="ARBA" id="ARBA00001973"/>
    </source>
</evidence>
<dbReference type="GeneID" id="36524577"/>
<dbReference type="PANTHER" id="PTHR33353">
    <property type="entry name" value="PUTATIVE (AFU_ORTHOLOGUE AFUA_1G12560)-RELATED"/>
    <property type="match status" value="1"/>
</dbReference>
<dbReference type="PANTHER" id="PTHR33353:SF2">
    <property type="entry name" value="ENDO-BETA-1,4-GLUCANASE D"/>
    <property type="match status" value="1"/>
</dbReference>
<evidence type="ECO:0000256" key="4">
    <source>
        <dbReference type="ARBA" id="ARBA00023157"/>
    </source>
</evidence>
<dbReference type="STRING" id="41067.A0A2I2FAG9"/>
<dbReference type="Pfam" id="PF03443">
    <property type="entry name" value="AA9"/>
    <property type="match status" value="1"/>
</dbReference>
<keyword evidence="5" id="KW-0119">Carbohydrate metabolism</keyword>
<dbReference type="Proteomes" id="UP000234585">
    <property type="component" value="Unassembled WGS sequence"/>
</dbReference>
<evidence type="ECO:0000259" key="7">
    <source>
        <dbReference type="Pfam" id="PF03443"/>
    </source>
</evidence>
<dbReference type="RefSeq" id="XP_024671634.1">
    <property type="nucleotide sequence ID" value="XM_024817417.1"/>
</dbReference>
<protein>
    <recommendedName>
        <fullName evidence="5">AA9 family lytic polysaccharide monooxygenase</fullName>
        <ecNumber evidence="5">1.14.99.56</ecNumber>
    </recommendedName>
    <alternativeName>
        <fullName evidence="5">Endo-beta-1,4-glucanase</fullName>
    </alternativeName>
    <alternativeName>
        <fullName evidence="5">Glycosyl hydrolase 61 family protein</fullName>
    </alternativeName>
</protein>
<evidence type="ECO:0000256" key="6">
    <source>
        <dbReference type="SAM" id="SignalP"/>
    </source>
</evidence>
<comment type="domain">
    <text evidence="5">Has a modular structure: an endo-beta-1,4-glucanase catalytic module at the N-terminus, a linker rich in serines and threonines, and a C-terminal carbohydrate-binding module (CBM).</text>
</comment>
<evidence type="ECO:0000313" key="9">
    <source>
        <dbReference type="Proteomes" id="UP000234585"/>
    </source>
</evidence>
<keyword evidence="4 5" id="KW-1015">Disulfide bond</keyword>
<proteinExistence type="predicted"/>
<feature type="signal peptide" evidence="6">
    <location>
        <begin position="1"/>
        <end position="23"/>
    </location>
</feature>
<evidence type="ECO:0000256" key="3">
    <source>
        <dbReference type="ARBA" id="ARBA00022525"/>
    </source>
</evidence>
<keyword evidence="3 5" id="KW-0964">Secreted</keyword>
<comment type="subcellular location">
    <subcellularLocation>
        <location evidence="2 5">Secreted</location>
    </subcellularLocation>
</comment>
<comment type="function">
    <text evidence="5">Lytic polysaccharide monooxygenase (LMPO) that depolymerizes crystalline and amorphous polysaccharides via the oxidation of scissile alpha- or beta-(1-4)-glycosidic bonds, yielding C1 and/or C4 oxidation products. Catalysis by LPMOs requires the reduction of the active-site copper from Cu(II) to Cu(I) by a reducing agent and H(2)O(2) or O(2) as a cosubstrate.</text>
</comment>
<keyword evidence="5" id="KW-0136">Cellulose degradation</keyword>
<comment type="catalytic activity">
    <reaction evidence="5">
        <text>[(1-&gt;4)-beta-D-glucosyl]n+m + reduced acceptor + O2 = 4-dehydro-beta-D-glucosyl-[(1-&gt;4)-beta-D-glucosyl]n-1 + [(1-&gt;4)-beta-D-glucosyl]m + acceptor + H2O.</text>
        <dbReference type="EC" id="1.14.99.56"/>
    </reaction>
</comment>
<comment type="cofactor">
    <cofactor evidence="1">
        <name>Cu(2+)</name>
        <dbReference type="ChEBI" id="CHEBI:29036"/>
    </cofactor>
</comment>
<name>A0A2I2FAG9_ASPCN</name>
<sequence>MKFSTTMGVSALLTATGLPLVSGHYVFSKLIVDGKKTNDFEYIRRNSNGYEPTLAGEILGDDFRCNKDSMAAAGSTGVYKVQPGAELGFELAFGATMKHPGPLQIYMSKAPGDVKQYDGSGDWFKVHQEGLCNDISQKGLEDTDWCTWDKNQASFKIPADTPAGQYLVRVEHIPLHRGFSGNAEFYFTCAQIEVGGNGAGKPSPTVKIPGVYKPEDENISYNIYVHPTSYTLPGPKVWKGGAAAGGEKKGSPIPPAYTCACSA</sequence>
<dbReference type="GO" id="GO:0005576">
    <property type="term" value="C:extracellular region"/>
    <property type="evidence" value="ECO:0007669"/>
    <property type="project" value="UniProtKB-SubCell"/>
</dbReference>
<keyword evidence="9" id="KW-1185">Reference proteome</keyword>
<gene>
    <name evidence="8" type="ORF">BDW47DRAFT_131897</name>
</gene>
<dbReference type="CDD" id="cd21175">
    <property type="entry name" value="LPMO_AA9"/>
    <property type="match status" value="1"/>
</dbReference>
<keyword evidence="5" id="KW-0624">Polysaccharide degradation</keyword>
<reference evidence="8 9" key="1">
    <citation type="submission" date="2017-12" db="EMBL/GenBank/DDBJ databases">
        <authorList>
            <consortium name="DOE Joint Genome Institute"/>
            <person name="Haridas S."/>
            <person name="Kjaerbolling I."/>
            <person name="Vesth T.C."/>
            <person name="Frisvad J.C."/>
            <person name="Nybo J.L."/>
            <person name="Theobald S."/>
            <person name="Kuo A."/>
            <person name="Bowyer P."/>
            <person name="Matsuda Y."/>
            <person name="Mondo S."/>
            <person name="Lyhne E.K."/>
            <person name="Kogle M.E."/>
            <person name="Clum A."/>
            <person name="Lipzen A."/>
            <person name="Salamov A."/>
            <person name="Ngan C.Y."/>
            <person name="Daum C."/>
            <person name="Chiniquy J."/>
            <person name="Barry K."/>
            <person name="LaButti K."/>
            <person name="Simmons B.A."/>
            <person name="Magnuson J.K."/>
            <person name="Mortensen U.H."/>
            <person name="Larsen T.O."/>
            <person name="Grigoriev I.V."/>
            <person name="Baker S.E."/>
            <person name="Andersen M.R."/>
            <person name="Nordberg H.P."/>
            <person name="Cantor M.N."/>
            <person name="Hua S.X."/>
        </authorList>
    </citation>
    <scope>NUCLEOTIDE SEQUENCE [LARGE SCALE GENOMIC DNA]</scope>
    <source>
        <strain evidence="8 9">CBS 102.13</strain>
    </source>
</reference>
<dbReference type="GO" id="GO:0030248">
    <property type="term" value="F:cellulose binding"/>
    <property type="evidence" value="ECO:0007669"/>
    <property type="project" value="UniProtKB-UniRule"/>
</dbReference>
<keyword evidence="8" id="KW-0378">Hydrolase</keyword>
<keyword evidence="6" id="KW-0732">Signal</keyword>
<evidence type="ECO:0000313" key="8">
    <source>
        <dbReference type="EMBL" id="PLB37622.1"/>
    </source>
</evidence>
<dbReference type="EC" id="1.14.99.56" evidence="5"/>
<dbReference type="InterPro" id="IPR005103">
    <property type="entry name" value="AA9_LPMO"/>
</dbReference>
<evidence type="ECO:0000256" key="2">
    <source>
        <dbReference type="ARBA" id="ARBA00004613"/>
    </source>
</evidence>
<dbReference type="EMBL" id="KZ559141">
    <property type="protein sequence ID" value="PLB37622.1"/>
    <property type="molecule type" value="Genomic_DNA"/>
</dbReference>
<dbReference type="GO" id="GO:0030245">
    <property type="term" value="P:cellulose catabolic process"/>
    <property type="evidence" value="ECO:0007669"/>
    <property type="project" value="UniProtKB-UniRule"/>
</dbReference>
<organism evidence="8 9">
    <name type="scientific">Aspergillus candidus</name>
    <dbReference type="NCBI Taxonomy" id="41067"/>
    <lineage>
        <taxon>Eukaryota</taxon>
        <taxon>Fungi</taxon>
        <taxon>Dikarya</taxon>
        <taxon>Ascomycota</taxon>
        <taxon>Pezizomycotina</taxon>
        <taxon>Eurotiomycetes</taxon>
        <taxon>Eurotiomycetidae</taxon>
        <taxon>Eurotiales</taxon>
        <taxon>Aspergillaceae</taxon>
        <taxon>Aspergillus</taxon>
        <taxon>Aspergillus subgen. Circumdati</taxon>
    </lineage>
</organism>
<evidence type="ECO:0000256" key="5">
    <source>
        <dbReference type="RuleBase" id="RU368122"/>
    </source>
</evidence>
<feature type="chain" id="PRO_5014153173" description="AA9 family lytic polysaccharide monooxygenase" evidence="6">
    <location>
        <begin position="24"/>
        <end position="263"/>
    </location>
</feature>
<dbReference type="GO" id="GO:0008810">
    <property type="term" value="F:cellulase activity"/>
    <property type="evidence" value="ECO:0007669"/>
    <property type="project" value="UniProtKB-UniRule"/>
</dbReference>
<accession>A0A2I2FAG9</accession>
<dbReference type="OrthoDB" id="3496539at2759"/>
<dbReference type="Gene3D" id="2.70.50.70">
    <property type="match status" value="1"/>
</dbReference>
<feature type="domain" description="Auxiliary Activity family 9 catalytic" evidence="7">
    <location>
        <begin position="24"/>
        <end position="230"/>
    </location>
</feature>